<dbReference type="GO" id="GO:0005737">
    <property type="term" value="C:cytoplasm"/>
    <property type="evidence" value="ECO:0007669"/>
    <property type="project" value="UniProtKB-ARBA"/>
</dbReference>
<dbReference type="Gene3D" id="1.25.40.90">
    <property type="match status" value="1"/>
</dbReference>
<feature type="compositionally biased region" description="Polar residues" evidence="6">
    <location>
        <begin position="80"/>
        <end position="90"/>
    </location>
</feature>
<dbReference type="InterPro" id="IPR004152">
    <property type="entry name" value="GAT_dom"/>
</dbReference>
<dbReference type="InterPro" id="IPR002014">
    <property type="entry name" value="VHS_dom"/>
</dbReference>
<evidence type="ECO:0000256" key="5">
    <source>
        <dbReference type="ARBA" id="ARBA00023136"/>
    </source>
</evidence>
<dbReference type="Proteomes" id="UP000288805">
    <property type="component" value="Unassembled WGS sequence"/>
</dbReference>
<keyword evidence="5" id="KW-0472">Membrane</keyword>
<sequence>MHVAERDILHEMVKIVKKKPDLHVREKILILIDTWQEAFGGPRARYPQYYAAYQELLRAGAVFPQRSERTAPVFTPPQTQPLTSFPQNLRNPEYRQEGAESSTESEFPTLSLTEIQNARGIMDVLAEMLSALDPGNKEGLRQEVIMDLVDQCRTYKQRVVHLVNSTAAIQPVEQIVQLVAILCDSFWFPGLRICFTVYPILCKTCSSTFSSISSISALDESLLCQGLALNDDLQRLLAKHEAIASGTPVPKEKPKTEPVQALVEVDNPLVDTGDSNKKPDGGSTSSAGAGTQQVQLLLPAPPTTNGPAATPAINPKMDLLSGDDYNSPKADNSLALVPVGEAQSSSPLSQQKALVLVDMLSSSNNTPNTFNAQPAYPAGQSPLTPQFQQQQNVQPPQSTFYPNGSAPSMGLPQYEQSLAWNGQIAQQQQPQSPVYGQIGQQQQPPQSPVYGQISQQQPPSPVYGAQSGSSLPPPPWEAQPTDNSQLAGAQYPQPMQVPQGFATHAQPMPGSMYPQGPQPMGNDQAAVMYSQPIASGHLPGINAQAIPNNQFMGLHSQPIQVAQMGMLPQPMQAGPMSSMYPQQMYSNHMAGYGYGYGQQQNPQFLEHRMHGLAVRDDIGLRNSWNQASTSSYVPPMKPQKPEDKLFGDLVNMAKVKQAKPTSGRSDSM</sequence>
<dbReference type="PANTHER" id="PTHR45898">
    <property type="entry name" value="TOM1-LIKE PROTEIN"/>
    <property type="match status" value="1"/>
</dbReference>
<keyword evidence="4" id="KW-0653">Protein transport</keyword>
<keyword evidence="3" id="KW-0813">Transport</keyword>
<evidence type="ECO:0000259" key="7">
    <source>
        <dbReference type="PROSITE" id="PS50179"/>
    </source>
</evidence>
<evidence type="ECO:0000256" key="4">
    <source>
        <dbReference type="ARBA" id="ARBA00022927"/>
    </source>
</evidence>
<evidence type="ECO:0000256" key="3">
    <source>
        <dbReference type="ARBA" id="ARBA00022448"/>
    </source>
</evidence>
<reference evidence="9 10" key="1">
    <citation type="journal article" date="2018" name="PLoS Genet.">
        <title>Population sequencing reveals clonal diversity and ancestral inbreeding in the grapevine cultivar Chardonnay.</title>
        <authorList>
            <person name="Roach M.J."/>
            <person name="Johnson D.L."/>
            <person name="Bohlmann J."/>
            <person name="van Vuuren H.J."/>
            <person name="Jones S.J."/>
            <person name="Pretorius I.S."/>
            <person name="Schmidt S.A."/>
            <person name="Borneman A.R."/>
        </authorList>
    </citation>
    <scope>NUCLEOTIDE SEQUENCE [LARGE SCALE GENOMIC DNA]</scope>
    <source>
        <strain evidence="10">cv. Chardonnay</strain>
        <tissue evidence="9">Leaf</tissue>
    </source>
</reference>
<dbReference type="Gene3D" id="1.20.58.160">
    <property type="match status" value="1"/>
</dbReference>
<dbReference type="AlphaFoldDB" id="A0A438K8P6"/>
<dbReference type="InterPro" id="IPR038425">
    <property type="entry name" value="GAT_sf"/>
</dbReference>
<dbReference type="GO" id="GO:0043130">
    <property type="term" value="F:ubiquitin binding"/>
    <property type="evidence" value="ECO:0007669"/>
    <property type="project" value="InterPro"/>
</dbReference>
<protein>
    <submittedName>
        <fullName evidence="9">TOM1-like protein 9</fullName>
    </submittedName>
</protein>
<feature type="compositionally biased region" description="Low complexity" evidence="6">
    <location>
        <begin position="305"/>
        <end position="315"/>
    </location>
</feature>
<dbReference type="PANTHER" id="PTHR45898:SF4">
    <property type="entry name" value="TARGET OF MYB PROTEIN 1"/>
    <property type="match status" value="1"/>
</dbReference>
<evidence type="ECO:0000313" key="9">
    <source>
        <dbReference type="EMBL" id="RVX17576.1"/>
    </source>
</evidence>
<feature type="region of interest" description="Disordered" evidence="6">
    <location>
        <begin position="365"/>
        <end position="489"/>
    </location>
</feature>
<organism evidence="9 10">
    <name type="scientific">Vitis vinifera</name>
    <name type="common">Grape</name>
    <dbReference type="NCBI Taxonomy" id="29760"/>
    <lineage>
        <taxon>Eukaryota</taxon>
        <taxon>Viridiplantae</taxon>
        <taxon>Streptophyta</taxon>
        <taxon>Embryophyta</taxon>
        <taxon>Tracheophyta</taxon>
        <taxon>Spermatophyta</taxon>
        <taxon>Magnoliopsida</taxon>
        <taxon>eudicotyledons</taxon>
        <taxon>Gunneridae</taxon>
        <taxon>Pentapetalae</taxon>
        <taxon>rosids</taxon>
        <taxon>Vitales</taxon>
        <taxon>Vitaceae</taxon>
        <taxon>Viteae</taxon>
        <taxon>Vitis</taxon>
    </lineage>
</organism>
<feature type="region of interest" description="Disordered" evidence="6">
    <location>
        <begin position="71"/>
        <end position="106"/>
    </location>
</feature>
<dbReference type="PROSITE" id="PS50179">
    <property type="entry name" value="VHS"/>
    <property type="match status" value="1"/>
</dbReference>
<dbReference type="SUPFAM" id="SSF89009">
    <property type="entry name" value="GAT-like domain"/>
    <property type="match status" value="2"/>
</dbReference>
<evidence type="ECO:0000256" key="1">
    <source>
        <dbReference type="ARBA" id="ARBA00004170"/>
    </source>
</evidence>
<feature type="compositionally biased region" description="Low complexity" evidence="6">
    <location>
        <begin position="380"/>
        <end position="397"/>
    </location>
</feature>
<dbReference type="SUPFAM" id="SSF48464">
    <property type="entry name" value="ENTH/VHS domain"/>
    <property type="match status" value="1"/>
</dbReference>
<dbReference type="GO" id="GO:0016020">
    <property type="term" value="C:membrane"/>
    <property type="evidence" value="ECO:0007669"/>
    <property type="project" value="UniProtKB-SubCell"/>
</dbReference>
<dbReference type="Pfam" id="PF03127">
    <property type="entry name" value="GAT"/>
    <property type="match status" value="1"/>
</dbReference>
<feature type="region of interest" description="Disordered" evidence="6">
    <location>
        <begin position="265"/>
        <end position="326"/>
    </location>
</feature>
<dbReference type="PROSITE" id="PS50909">
    <property type="entry name" value="GAT"/>
    <property type="match status" value="1"/>
</dbReference>
<gene>
    <name evidence="9" type="primary">TOL9_1</name>
    <name evidence="9" type="ORF">CK203_003874</name>
</gene>
<feature type="domain" description="GAT" evidence="8">
    <location>
        <begin position="106"/>
        <end position="198"/>
    </location>
</feature>
<dbReference type="EMBL" id="QGNW01000013">
    <property type="protein sequence ID" value="RVX17576.1"/>
    <property type="molecule type" value="Genomic_DNA"/>
</dbReference>
<evidence type="ECO:0000256" key="2">
    <source>
        <dbReference type="ARBA" id="ARBA00007708"/>
    </source>
</evidence>
<evidence type="ECO:0000256" key="6">
    <source>
        <dbReference type="SAM" id="MobiDB-lite"/>
    </source>
</evidence>
<evidence type="ECO:0000313" key="10">
    <source>
        <dbReference type="Proteomes" id="UP000288805"/>
    </source>
</evidence>
<dbReference type="GO" id="GO:0035091">
    <property type="term" value="F:phosphatidylinositol binding"/>
    <property type="evidence" value="ECO:0007669"/>
    <property type="project" value="InterPro"/>
</dbReference>
<feature type="compositionally biased region" description="Low complexity" evidence="6">
    <location>
        <begin position="281"/>
        <end position="291"/>
    </location>
</feature>
<comment type="similarity">
    <text evidence="2">Belongs to the TOM1 family.</text>
</comment>
<dbReference type="CDD" id="cd03561">
    <property type="entry name" value="VHS"/>
    <property type="match status" value="1"/>
</dbReference>
<comment type="caution">
    <text evidence="9">The sequence shown here is derived from an EMBL/GenBank/DDBJ whole genome shotgun (WGS) entry which is preliminary data.</text>
</comment>
<dbReference type="InterPro" id="IPR008942">
    <property type="entry name" value="ENTH_VHS"/>
</dbReference>
<evidence type="ECO:0000259" key="8">
    <source>
        <dbReference type="PROSITE" id="PS50909"/>
    </source>
</evidence>
<feature type="domain" description="VHS" evidence="7">
    <location>
        <begin position="1"/>
        <end position="64"/>
    </location>
</feature>
<comment type="subcellular location">
    <subcellularLocation>
        <location evidence="1">Membrane</location>
        <topology evidence="1">Peripheral membrane protein</topology>
    </subcellularLocation>
</comment>
<accession>A0A438K8P6</accession>
<proteinExistence type="inferred from homology"/>
<feature type="compositionally biased region" description="Low complexity" evidence="6">
    <location>
        <begin position="423"/>
        <end position="452"/>
    </location>
</feature>
<dbReference type="CDD" id="cd14231">
    <property type="entry name" value="GAT_GGA-like_plant"/>
    <property type="match status" value="1"/>
</dbReference>
<dbReference type="InterPro" id="IPR044836">
    <property type="entry name" value="TOL_plant"/>
</dbReference>
<name>A0A438K8P6_VITVI</name>
<dbReference type="GO" id="GO:0043328">
    <property type="term" value="P:protein transport to vacuole involved in ubiquitin-dependent protein catabolic process via the multivesicular body sorting pathway"/>
    <property type="evidence" value="ECO:0007669"/>
    <property type="project" value="InterPro"/>
</dbReference>